<keyword evidence="1" id="KW-0969">Cilium</keyword>
<dbReference type="Proteomes" id="UP000606044">
    <property type="component" value="Unassembled WGS sequence"/>
</dbReference>
<dbReference type="InterPro" id="IPR010845">
    <property type="entry name" value="FlaF"/>
</dbReference>
<protein>
    <submittedName>
        <fullName evidence="1">Flagellar FlaF family protein</fullName>
    </submittedName>
</protein>
<evidence type="ECO:0000313" key="1">
    <source>
        <dbReference type="EMBL" id="GGF47925.1"/>
    </source>
</evidence>
<name>A0A917BJK7_9HYPH</name>
<organism evidence="1 2">
    <name type="scientific">Azorhizobium oxalatiphilum</name>
    <dbReference type="NCBI Taxonomy" id="980631"/>
    <lineage>
        <taxon>Bacteria</taxon>
        <taxon>Pseudomonadati</taxon>
        <taxon>Pseudomonadota</taxon>
        <taxon>Alphaproteobacteria</taxon>
        <taxon>Hyphomicrobiales</taxon>
        <taxon>Xanthobacteraceae</taxon>
        <taxon>Azorhizobium</taxon>
    </lineage>
</organism>
<sequence>MYKFSYAEILEDSSSEARLRERDAFDRALELLAAAEQAGPASSESRAAMLFLQRLWGVLIRDLVEASNELAPNLRADLVSIGLWVIKESDRVLNQTSQNFAALISVNRSIRDGLQ</sequence>
<reference evidence="1" key="1">
    <citation type="journal article" date="2014" name="Int. J. Syst. Evol. Microbiol.">
        <title>Complete genome sequence of Corynebacterium casei LMG S-19264T (=DSM 44701T), isolated from a smear-ripened cheese.</title>
        <authorList>
            <consortium name="US DOE Joint Genome Institute (JGI-PGF)"/>
            <person name="Walter F."/>
            <person name="Albersmeier A."/>
            <person name="Kalinowski J."/>
            <person name="Ruckert C."/>
        </authorList>
    </citation>
    <scope>NUCLEOTIDE SEQUENCE</scope>
    <source>
        <strain evidence="1">CCM 7897</strain>
    </source>
</reference>
<dbReference type="AlphaFoldDB" id="A0A917BJK7"/>
<comment type="caution">
    <text evidence="1">The sequence shown here is derived from an EMBL/GenBank/DDBJ whole genome shotgun (WGS) entry which is preliminary data.</text>
</comment>
<accession>A0A917BJK7</accession>
<dbReference type="EMBL" id="BMCT01000001">
    <property type="protein sequence ID" value="GGF47925.1"/>
    <property type="molecule type" value="Genomic_DNA"/>
</dbReference>
<reference evidence="1" key="2">
    <citation type="submission" date="2020-09" db="EMBL/GenBank/DDBJ databases">
        <authorList>
            <person name="Sun Q."/>
            <person name="Sedlacek I."/>
        </authorList>
    </citation>
    <scope>NUCLEOTIDE SEQUENCE</scope>
    <source>
        <strain evidence="1">CCM 7897</strain>
    </source>
</reference>
<proteinExistence type="predicted"/>
<keyword evidence="1" id="KW-0966">Cell projection</keyword>
<dbReference type="RefSeq" id="WP_188574922.1">
    <property type="nucleotide sequence ID" value="NZ_BMCT01000001.1"/>
</dbReference>
<gene>
    <name evidence="1" type="ORF">GCM10007301_04020</name>
</gene>
<keyword evidence="1" id="KW-0282">Flagellum</keyword>
<dbReference type="Pfam" id="PF07309">
    <property type="entry name" value="FlaF"/>
    <property type="match status" value="1"/>
</dbReference>
<keyword evidence="2" id="KW-1185">Reference proteome</keyword>
<dbReference type="GO" id="GO:0044781">
    <property type="term" value="P:bacterial-type flagellum organization"/>
    <property type="evidence" value="ECO:0007669"/>
    <property type="project" value="InterPro"/>
</dbReference>
<dbReference type="NCBIfam" id="NF009434">
    <property type="entry name" value="PRK12793.1"/>
    <property type="match status" value="1"/>
</dbReference>
<evidence type="ECO:0000313" key="2">
    <source>
        <dbReference type="Proteomes" id="UP000606044"/>
    </source>
</evidence>